<dbReference type="Gene3D" id="1.10.357.10">
    <property type="entry name" value="Tetracycline Repressor, domain 2"/>
    <property type="match status" value="1"/>
</dbReference>
<gene>
    <name evidence="6" type="ORF">EWM63_25045</name>
</gene>
<proteinExistence type="predicted"/>
<dbReference type="PANTHER" id="PTHR30055">
    <property type="entry name" value="HTH-TYPE TRANSCRIPTIONAL REGULATOR RUTR"/>
    <property type="match status" value="1"/>
</dbReference>
<evidence type="ECO:0000313" key="7">
    <source>
        <dbReference type="Proteomes" id="UP000290637"/>
    </source>
</evidence>
<evidence type="ECO:0000256" key="2">
    <source>
        <dbReference type="ARBA" id="ARBA00023125"/>
    </source>
</evidence>
<evidence type="ECO:0000313" key="6">
    <source>
        <dbReference type="EMBL" id="QBE65843.1"/>
    </source>
</evidence>
<keyword evidence="3" id="KW-0804">Transcription</keyword>
<dbReference type="InterPro" id="IPR009057">
    <property type="entry name" value="Homeodomain-like_sf"/>
</dbReference>
<accession>A0A4V0Z463</accession>
<dbReference type="Pfam" id="PF00440">
    <property type="entry name" value="TetR_N"/>
    <property type="match status" value="1"/>
</dbReference>
<evidence type="ECO:0000259" key="5">
    <source>
        <dbReference type="PROSITE" id="PS50977"/>
    </source>
</evidence>
<protein>
    <submittedName>
        <fullName evidence="6">TetR/AcrR family transcriptional regulator</fullName>
    </submittedName>
</protein>
<dbReference type="Proteomes" id="UP000290637">
    <property type="component" value="Chromosome"/>
</dbReference>
<dbReference type="InterPro" id="IPR001647">
    <property type="entry name" value="HTH_TetR"/>
</dbReference>
<evidence type="ECO:0000256" key="1">
    <source>
        <dbReference type="ARBA" id="ARBA00023015"/>
    </source>
</evidence>
<keyword evidence="2 4" id="KW-0238">DNA-binding</keyword>
<reference evidence="6 7" key="1">
    <citation type="submission" date="2019-02" db="EMBL/GenBank/DDBJ databases">
        <title>Draft Genome Sequences of Six Type Strains of the Genus Massilia.</title>
        <authorList>
            <person name="Miess H."/>
            <person name="Frediansyhah A."/>
            <person name="Gross H."/>
        </authorList>
    </citation>
    <scope>NUCLEOTIDE SEQUENCE [LARGE SCALE GENOMIC DNA]</scope>
    <source>
        <strain evidence="6 7">DSM 17473</strain>
    </source>
</reference>
<dbReference type="OrthoDB" id="9816320at2"/>
<dbReference type="GO" id="GO:0000976">
    <property type="term" value="F:transcription cis-regulatory region binding"/>
    <property type="evidence" value="ECO:0007669"/>
    <property type="project" value="TreeGrafter"/>
</dbReference>
<dbReference type="RefSeq" id="WP_130188952.1">
    <property type="nucleotide sequence ID" value="NZ_CP035913.1"/>
</dbReference>
<dbReference type="KEGG" id="plue:EWM63_25045"/>
<dbReference type="InterPro" id="IPR050109">
    <property type="entry name" value="HTH-type_TetR-like_transc_reg"/>
</dbReference>
<dbReference type="AlphaFoldDB" id="A0A4V0Z463"/>
<feature type="domain" description="HTH tetR-type" evidence="5">
    <location>
        <begin position="17"/>
        <end position="77"/>
    </location>
</feature>
<organism evidence="6 7">
    <name type="scientific">Pseudoduganella lutea</name>
    <dbReference type="NCBI Taxonomy" id="321985"/>
    <lineage>
        <taxon>Bacteria</taxon>
        <taxon>Pseudomonadati</taxon>
        <taxon>Pseudomonadota</taxon>
        <taxon>Betaproteobacteria</taxon>
        <taxon>Burkholderiales</taxon>
        <taxon>Oxalobacteraceae</taxon>
        <taxon>Telluria group</taxon>
        <taxon>Pseudoduganella</taxon>
    </lineage>
</organism>
<keyword evidence="7" id="KW-1185">Reference proteome</keyword>
<keyword evidence="1" id="KW-0805">Transcription regulation</keyword>
<sequence length="228" mass="25064">MHAIDPHVRPTKQDRSQRSFERIVEATIGLLRERSYEDIRLAEICERSGVSTGALYGRVGGKDDLLRAVQVRFLAELALRFEAHAVRIARGSHGLADTVPAVVGALGNLLDENAGVLRAFMRASATDPAIEEVGKRSAQQNHARFSALLMRHVDEIRHPQPERAVASGMLLVYSAQARSLGLDNVSGQLGAAEWQALLRDLSDMMLAYLTFGQASTHQIYNQHSNSND</sequence>
<dbReference type="PANTHER" id="PTHR30055:SF234">
    <property type="entry name" value="HTH-TYPE TRANSCRIPTIONAL REGULATOR BETI"/>
    <property type="match status" value="1"/>
</dbReference>
<name>A0A4V0Z463_9BURK</name>
<feature type="DNA-binding region" description="H-T-H motif" evidence="4">
    <location>
        <begin position="40"/>
        <end position="59"/>
    </location>
</feature>
<dbReference type="EMBL" id="CP035913">
    <property type="protein sequence ID" value="QBE65843.1"/>
    <property type="molecule type" value="Genomic_DNA"/>
</dbReference>
<dbReference type="GO" id="GO:0003700">
    <property type="term" value="F:DNA-binding transcription factor activity"/>
    <property type="evidence" value="ECO:0007669"/>
    <property type="project" value="TreeGrafter"/>
</dbReference>
<evidence type="ECO:0000256" key="4">
    <source>
        <dbReference type="PROSITE-ProRule" id="PRU00335"/>
    </source>
</evidence>
<dbReference type="SUPFAM" id="SSF46689">
    <property type="entry name" value="Homeodomain-like"/>
    <property type="match status" value="1"/>
</dbReference>
<dbReference type="PROSITE" id="PS50977">
    <property type="entry name" value="HTH_TETR_2"/>
    <property type="match status" value="1"/>
</dbReference>
<evidence type="ECO:0000256" key="3">
    <source>
        <dbReference type="ARBA" id="ARBA00023163"/>
    </source>
</evidence>